<dbReference type="PANTHER" id="PTHR33608:SF7">
    <property type="entry name" value="DUF58 DOMAIN-CONTAINING PROTEIN"/>
    <property type="match status" value="1"/>
</dbReference>
<protein>
    <submittedName>
        <fullName evidence="2">DUF58 domain-containing protein</fullName>
    </submittedName>
</protein>
<sequence>MKSSYKDLFQPNIINSVSGLSLIARVIVDGFLSGKHQSRRVGQGLEFSQYRGYQAGDDMRLLDWKMLARSGRYYIKQADIETQVAVKFIIDASASMNYTEEGLSKMDYARVLAASLAYLAHQQGDAVGLFSLNNEKINRLYPTTHKQHYNRILAELIQIKCAGIWPKTSDDIHKVHNRNHKELLFFITDMHEDDQELSDWIGHLKTSKNEVAVLQIVGENETKFDYSGDVVFEDLETNKRIQVNSKDVKQYYLNAFEEHLKKVKNSFLMKDIGYELFHFNAPIEEGLKLFLKRRKSLS</sequence>
<dbReference type="InterPro" id="IPR036465">
    <property type="entry name" value="vWFA_dom_sf"/>
</dbReference>
<evidence type="ECO:0000313" key="3">
    <source>
        <dbReference type="Proteomes" id="UP001250662"/>
    </source>
</evidence>
<keyword evidence="3" id="KW-1185">Reference proteome</keyword>
<reference evidence="2 3" key="1">
    <citation type="submission" date="2023-09" db="EMBL/GenBank/DDBJ databases">
        <authorList>
            <person name="Rey-Velasco X."/>
        </authorList>
    </citation>
    <scope>NUCLEOTIDE SEQUENCE [LARGE SCALE GENOMIC DNA]</scope>
    <source>
        <strain evidence="2 3">P007</strain>
    </source>
</reference>
<dbReference type="SUPFAM" id="SSF53300">
    <property type="entry name" value="vWA-like"/>
    <property type="match status" value="1"/>
</dbReference>
<dbReference type="EMBL" id="JAVRHU010000001">
    <property type="protein sequence ID" value="MDT0620042.1"/>
    <property type="molecule type" value="Genomic_DNA"/>
</dbReference>
<dbReference type="Pfam" id="PF01882">
    <property type="entry name" value="DUF58"/>
    <property type="match status" value="1"/>
</dbReference>
<dbReference type="PANTHER" id="PTHR33608">
    <property type="entry name" value="BLL2464 PROTEIN"/>
    <property type="match status" value="1"/>
</dbReference>
<name>A0ABU3BDL5_9FLAO</name>
<proteinExistence type="predicted"/>
<dbReference type="RefSeq" id="WP_311386581.1">
    <property type="nucleotide sequence ID" value="NZ_JAVRHU010000001.1"/>
</dbReference>
<accession>A0ABU3BDL5</accession>
<evidence type="ECO:0000259" key="1">
    <source>
        <dbReference type="Pfam" id="PF01882"/>
    </source>
</evidence>
<comment type="caution">
    <text evidence="2">The sequence shown here is derived from an EMBL/GenBank/DDBJ whole genome shotgun (WGS) entry which is preliminary data.</text>
</comment>
<gene>
    <name evidence="2" type="ORF">RM520_00310</name>
</gene>
<feature type="domain" description="DUF58" evidence="1">
    <location>
        <begin position="49"/>
        <end position="257"/>
    </location>
</feature>
<organism evidence="2 3">
    <name type="scientific">Croceitalea vernalis</name>
    <dbReference type="NCBI Taxonomy" id="3075599"/>
    <lineage>
        <taxon>Bacteria</taxon>
        <taxon>Pseudomonadati</taxon>
        <taxon>Bacteroidota</taxon>
        <taxon>Flavobacteriia</taxon>
        <taxon>Flavobacteriales</taxon>
        <taxon>Flavobacteriaceae</taxon>
        <taxon>Croceitalea</taxon>
    </lineage>
</organism>
<dbReference type="Gene3D" id="3.40.50.410">
    <property type="entry name" value="von Willebrand factor, type A domain"/>
    <property type="match status" value="1"/>
</dbReference>
<dbReference type="InterPro" id="IPR002881">
    <property type="entry name" value="DUF58"/>
</dbReference>
<evidence type="ECO:0000313" key="2">
    <source>
        <dbReference type="EMBL" id="MDT0620042.1"/>
    </source>
</evidence>
<dbReference type="Proteomes" id="UP001250662">
    <property type="component" value="Unassembled WGS sequence"/>
</dbReference>